<keyword evidence="2" id="KW-1133">Transmembrane helix</keyword>
<keyword evidence="2" id="KW-0812">Transmembrane</keyword>
<evidence type="ECO:0000313" key="5">
    <source>
        <dbReference type="Proteomes" id="UP001295794"/>
    </source>
</evidence>
<dbReference type="AlphaFoldDB" id="A0AAD2K310"/>
<dbReference type="GO" id="GO:0009247">
    <property type="term" value="P:glycolipid biosynthetic process"/>
    <property type="evidence" value="ECO:0007669"/>
    <property type="project" value="TreeGrafter"/>
</dbReference>
<sequence length="405" mass="43245">MRGTHIPAGFTGRLIAHYLASHKDRDSFVLSLAARSKTRLDAVVSELGSQRAVRLHVVDVTRPEQIDAAVAGKSVVINTVGPFWTWSTPVVKSCVRNGVHYVDLTGETHWIKQIITSFHYSASKTGAIIVPSCGFDSVPADILSYLSARGISGGTIATMVSMLEEVHPNDLASVRIPYPLSPFVGDTPAPAPRLLYRLPIPESGKTLVGSYFFMTQPNRAIVERSWGLFKSSPGSSSMQYGNNFKYDEMIVSSKGVTGAILITLGTILGLGCMMITPLRWLLLKVLPKAGDGPSQSVRDNGWVKVTNITTAVSPSSTSSQPSVVKSVLTGKGDPGYSFTSVLIGEAALTIALSPESLPSLARSGGVFTPATALGDVYIERLRNSGRATLESKLVTARAPETRKTA</sequence>
<dbReference type="GO" id="GO:0005886">
    <property type="term" value="C:plasma membrane"/>
    <property type="evidence" value="ECO:0007669"/>
    <property type="project" value="TreeGrafter"/>
</dbReference>
<dbReference type="EMBL" id="CAVNYO010000405">
    <property type="protein sequence ID" value="CAK5276115.1"/>
    <property type="molecule type" value="Genomic_DNA"/>
</dbReference>
<accession>A0AAD2K310</accession>
<dbReference type="Gene3D" id="3.40.50.720">
    <property type="entry name" value="NAD(P)-binding Rossmann-like Domain"/>
    <property type="match status" value="1"/>
</dbReference>
<dbReference type="SUPFAM" id="SSF51735">
    <property type="entry name" value="NAD(P)-binding Rossmann-fold domains"/>
    <property type="match status" value="1"/>
</dbReference>
<evidence type="ECO:0000256" key="1">
    <source>
        <dbReference type="ARBA" id="ARBA00038048"/>
    </source>
</evidence>
<dbReference type="PANTHER" id="PTHR12286">
    <property type="entry name" value="SACCHAROPINE DEHYDROGENASE-LIKE OXIDOREDUCTASE"/>
    <property type="match status" value="1"/>
</dbReference>
<evidence type="ECO:0000256" key="2">
    <source>
        <dbReference type="SAM" id="Phobius"/>
    </source>
</evidence>
<organism evidence="4 5">
    <name type="scientific">Mycena citricolor</name>
    <dbReference type="NCBI Taxonomy" id="2018698"/>
    <lineage>
        <taxon>Eukaryota</taxon>
        <taxon>Fungi</taxon>
        <taxon>Dikarya</taxon>
        <taxon>Basidiomycota</taxon>
        <taxon>Agaricomycotina</taxon>
        <taxon>Agaricomycetes</taxon>
        <taxon>Agaricomycetidae</taxon>
        <taxon>Agaricales</taxon>
        <taxon>Marasmiineae</taxon>
        <taxon>Mycenaceae</taxon>
        <taxon>Mycena</taxon>
    </lineage>
</organism>
<gene>
    <name evidence="4" type="ORF">MYCIT1_LOCUS24238</name>
</gene>
<reference evidence="4" key="1">
    <citation type="submission" date="2023-11" db="EMBL/GenBank/DDBJ databases">
        <authorList>
            <person name="De Vega J J."/>
            <person name="De Vega J J."/>
        </authorList>
    </citation>
    <scope>NUCLEOTIDE SEQUENCE</scope>
</reference>
<dbReference type="InterPro" id="IPR005097">
    <property type="entry name" value="Sacchrp_dh_NADP-bd"/>
</dbReference>
<comment type="caution">
    <text evidence="4">The sequence shown here is derived from an EMBL/GenBank/DDBJ whole genome shotgun (WGS) entry which is preliminary data.</text>
</comment>
<feature type="domain" description="Saccharopine dehydrogenase NADP binding" evidence="3">
    <location>
        <begin position="8"/>
        <end position="126"/>
    </location>
</feature>
<name>A0AAD2K310_9AGAR</name>
<evidence type="ECO:0000313" key="4">
    <source>
        <dbReference type="EMBL" id="CAK5276115.1"/>
    </source>
</evidence>
<dbReference type="PANTHER" id="PTHR12286:SF5">
    <property type="entry name" value="SACCHAROPINE DEHYDROGENASE-LIKE OXIDOREDUCTASE"/>
    <property type="match status" value="1"/>
</dbReference>
<evidence type="ECO:0000259" key="3">
    <source>
        <dbReference type="Pfam" id="PF03435"/>
    </source>
</evidence>
<dbReference type="Pfam" id="PF03435">
    <property type="entry name" value="Sacchrp_dh_NADP"/>
    <property type="match status" value="1"/>
</dbReference>
<comment type="similarity">
    <text evidence="1">Belongs to the saccharopine dehydrogenase family.</text>
</comment>
<dbReference type="InterPro" id="IPR051276">
    <property type="entry name" value="Saccharopine_DH-like_oxidrdct"/>
</dbReference>
<proteinExistence type="inferred from homology"/>
<keyword evidence="5" id="KW-1185">Reference proteome</keyword>
<feature type="transmembrane region" description="Helical" evidence="2">
    <location>
        <begin position="259"/>
        <end position="282"/>
    </location>
</feature>
<keyword evidence="2" id="KW-0472">Membrane</keyword>
<dbReference type="GO" id="GO:0005739">
    <property type="term" value="C:mitochondrion"/>
    <property type="evidence" value="ECO:0007669"/>
    <property type="project" value="TreeGrafter"/>
</dbReference>
<protein>
    <recommendedName>
        <fullName evidence="3">Saccharopine dehydrogenase NADP binding domain-containing protein</fullName>
    </recommendedName>
</protein>
<dbReference type="GO" id="GO:0005811">
    <property type="term" value="C:lipid droplet"/>
    <property type="evidence" value="ECO:0007669"/>
    <property type="project" value="TreeGrafter"/>
</dbReference>
<dbReference type="Proteomes" id="UP001295794">
    <property type="component" value="Unassembled WGS sequence"/>
</dbReference>
<dbReference type="InterPro" id="IPR036291">
    <property type="entry name" value="NAD(P)-bd_dom_sf"/>
</dbReference>